<organism evidence="6 7">
    <name type="scientific">Pichia kudriavzevii</name>
    <name type="common">Yeast</name>
    <name type="synonym">Issatchenkia orientalis</name>
    <dbReference type="NCBI Taxonomy" id="4909"/>
    <lineage>
        <taxon>Eukaryota</taxon>
        <taxon>Fungi</taxon>
        <taxon>Dikarya</taxon>
        <taxon>Ascomycota</taxon>
        <taxon>Saccharomycotina</taxon>
        <taxon>Pichiomycetes</taxon>
        <taxon>Pichiales</taxon>
        <taxon>Pichiaceae</taxon>
        <taxon>Pichia</taxon>
    </lineage>
</organism>
<dbReference type="GO" id="GO:0005634">
    <property type="term" value="C:nucleus"/>
    <property type="evidence" value="ECO:0007669"/>
    <property type="project" value="TreeGrafter"/>
</dbReference>
<reference evidence="7" key="1">
    <citation type="journal article" date="2014" name="Microb. Cell Fact.">
        <title>Exploiting Issatchenkia orientalis SD108 for succinic acid production.</title>
        <authorList>
            <person name="Xiao H."/>
            <person name="Shao Z."/>
            <person name="Jiang Y."/>
            <person name="Dole S."/>
            <person name="Zhao H."/>
        </authorList>
    </citation>
    <scope>NUCLEOTIDE SEQUENCE [LARGE SCALE GENOMIC DNA]</scope>
    <source>
        <strain evidence="7">SD108</strain>
    </source>
</reference>
<gene>
    <name evidence="6" type="ORF">JL09_g8</name>
</gene>
<dbReference type="HOGENOM" id="CLU_580193_0_0_1"/>
<dbReference type="GO" id="GO:0044773">
    <property type="term" value="P:mitotic DNA damage checkpoint signaling"/>
    <property type="evidence" value="ECO:0007669"/>
    <property type="project" value="TreeGrafter"/>
</dbReference>
<keyword evidence="4" id="KW-0808">Transferase</keyword>
<dbReference type="AlphaFoldDB" id="A0A099P8P8"/>
<protein>
    <recommendedName>
        <fullName evidence="5">Protein kinase domain-containing protein</fullName>
    </recommendedName>
</protein>
<dbReference type="PANTHER" id="PTHR44167">
    <property type="entry name" value="OVARIAN-SPECIFIC SERINE/THREONINE-PROTEIN KINASE LOK-RELATED"/>
    <property type="match status" value="1"/>
</dbReference>
<name>A0A099P8P8_PICKU</name>
<dbReference type="PROSITE" id="PS00108">
    <property type="entry name" value="PROTEIN_KINASE_ST"/>
    <property type="match status" value="1"/>
</dbReference>
<dbReference type="InterPro" id="IPR017441">
    <property type="entry name" value="Protein_kinase_ATP_BS"/>
</dbReference>
<dbReference type="Pfam" id="PF00069">
    <property type="entry name" value="Pkinase"/>
    <property type="match status" value="2"/>
</dbReference>
<evidence type="ECO:0000256" key="4">
    <source>
        <dbReference type="RuleBase" id="RU000304"/>
    </source>
</evidence>
<proteinExistence type="inferred from homology"/>
<evidence type="ECO:0000313" key="7">
    <source>
        <dbReference type="Proteomes" id="UP000029867"/>
    </source>
</evidence>
<feature type="domain" description="Protein kinase" evidence="5">
    <location>
        <begin position="8"/>
        <end position="330"/>
    </location>
</feature>
<dbReference type="Proteomes" id="UP000029867">
    <property type="component" value="Unassembled WGS sequence"/>
</dbReference>
<keyword evidence="1 3" id="KW-0547">Nucleotide-binding</keyword>
<dbReference type="SUPFAM" id="SSF56112">
    <property type="entry name" value="Protein kinase-like (PK-like)"/>
    <property type="match status" value="1"/>
</dbReference>
<dbReference type="PANTHER" id="PTHR44167:SF24">
    <property type="entry name" value="SERINE_THREONINE-PROTEIN KINASE CHK2"/>
    <property type="match status" value="1"/>
</dbReference>
<comment type="similarity">
    <text evidence="4">Belongs to the protein kinase superfamily.</text>
</comment>
<dbReference type="EMBL" id="JQFK01000001">
    <property type="protein sequence ID" value="KGK40619.1"/>
    <property type="molecule type" value="Genomic_DNA"/>
</dbReference>
<evidence type="ECO:0000256" key="3">
    <source>
        <dbReference type="PROSITE-ProRule" id="PRU10141"/>
    </source>
</evidence>
<evidence type="ECO:0000259" key="5">
    <source>
        <dbReference type="PROSITE" id="PS50011"/>
    </source>
</evidence>
<accession>A0A099P8P8</accession>
<evidence type="ECO:0000256" key="2">
    <source>
        <dbReference type="ARBA" id="ARBA00022840"/>
    </source>
</evidence>
<feature type="binding site" evidence="3">
    <location>
        <position position="39"/>
    </location>
    <ligand>
        <name>ATP</name>
        <dbReference type="ChEBI" id="CHEBI:30616"/>
    </ligand>
</feature>
<comment type="caution">
    <text evidence="6">The sequence shown here is derived from an EMBL/GenBank/DDBJ whole genome shotgun (WGS) entry which is preliminary data.</text>
</comment>
<keyword evidence="4" id="KW-0418">Kinase</keyword>
<dbReference type="Gene3D" id="1.10.510.10">
    <property type="entry name" value="Transferase(Phosphotransferase) domain 1"/>
    <property type="match status" value="1"/>
</dbReference>
<dbReference type="eggNOG" id="KOG0198">
    <property type="taxonomic scope" value="Eukaryota"/>
</dbReference>
<dbReference type="Gene3D" id="3.30.200.20">
    <property type="entry name" value="Phosphorylase Kinase, domain 1"/>
    <property type="match status" value="1"/>
</dbReference>
<evidence type="ECO:0000256" key="1">
    <source>
        <dbReference type="ARBA" id="ARBA00022741"/>
    </source>
</evidence>
<keyword evidence="2 3" id="KW-0067">ATP-binding</keyword>
<dbReference type="GO" id="GO:0004674">
    <property type="term" value="F:protein serine/threonine kinase activity"/>
    <property type="evidence" value="ECO:0007669"/>
    <property type="project" value="UniProtKB-KW"/>
</dbReference>
<evidence type="ECO:0000313" key="6">
    <source>
        <dbReference type="EMBL" id="KGK40619.1"/>
    </source>
</evidence>
<dbReference type="InterPro" id="IPR008271">
    <property type="entry name" value="Ser/Thr_kinase_AS"/>
</dbReference>
<dbReference type="InterPro" id="IPR011009">
    <property type="entry name" value="Kinase-like_dom_sf"/>
</dbReference>
<dbReference type="SMART" id="SM00220">
    <property type="entry name" value="S_TKc"/>
    <property type="match status" value="1"/>
</dbReference>
<dbReference type="PROSITE" id="PS50011">
    <property type="entry name" value="PROTEIN_KINASE_DOM"/>
    <property type="match status" value="1"/>
</dbReference>
<dbReference type="PROSITE" id="PS00107">
    <property type="entry name" value="PROTEIN_KINASE_ATP"/>
    <property type="match status" value="1"/>
</dbReference>
<dbReference type="VEuPathDB" id="FungiDB:C5L36_0A10220"/>
<sequence>MAPSLAEYSPQSVLGYGKFSTVVKASRKGSTVAIKIIRKADTSTINKINNILPSVSSSTDPVTNYDNEINIIREISPFRFQNIIQYYSIYNSSNCVYIIQELSLYGELTPSNFKTQPFFSSSKQSANGIMTQRVVDMVSSICFLHSQSIIHRDIKPANFLLCSNGTVKLTDFDTSYKLGNKKTDKMNLHKKLIGTPLFMPPELLTNSTSEAAFSPTSTLASNSSSNSEPSKFSIITKKLKLFNSKKNDFNPFMLDIWSLGVTLHYLYYSKYPFYADNEFTLLHKIATTSPDTPSLDHQTMLSKLILQCLNKDPSKRPSASTILNDFHKSSPPISKGSSVLSVLNTADDLKIPCDEEVESTTITQKHNFQLPIFMSPPPTINKHFNRSSSSLPVPKQNDNRDSIHTLPANFKSISGSGRLKHSDAMNFKKFLANDESKKQTITMEEYFDNL</sequence>
<dbReference type="GO" id="GO:0005524">
    <property type="term" value="F:ATP binding"/>
    <property type="evidence" value="ECO:0007669"/>
    <property type="project" value="UniProtKB-UniRule"/>
</dbReference>
<keyword evidence="4" id="KW-0723">Serine/threonine-protein kinase</keyword>
<dbReference type="InterPro" id="IPR000719">
    <property type="entry name" value="Prot_kinase_dom"/>
</dbReference>
<dbReference type="GO" id="GO:0030447">
    <property type="term" value="P:filamentous growth"/>
    <property type="evidence" value="ECO:0007669"/>
    <property type="project" value="UniProtKB-ARBA"/>
</dbReference>